<evidence type="ECO:0000313" key="2">
    <source>
        <dbReference type="EMBL" id="QDT75742.1"/>
    </source>
</evidence>
<name>A0A517U546_9BACT</name>
<dbReference type="Pfam" id="PF01609">
    <property type="entry name" value="DDE_Tnp_1"/>
    <property type="match status" value="1"/>
</dbReference>
<sequence>MLRGCDVHSGEKRGDRIGKTKRCKGTKLVVVADGEGVPRGLCVESASPHESTLIEATLADVNVPRRDRRRSPRKVTRLIYDRAADSDPLRKRLAERGVELICPHRVNRRKPKLQDGRKLRRYRRRWKIERTFAWLQNYRRLAIRYERKPQLFQAFVHVACLLITLKRL</sequence>
<feature type="domain" description="Transposase IS4-like" evidence="1">
    <location>
        <begin position="17"/>
        <end position="162"/>
    </location>
</feature>
<accession>A0A517U546</accession>
<dbReference type="InterPro" id="IPR002559">
    <property type="entry name" value="Transposase_11"/>
</dbReference>
<organism evidence="2 3">
    <name type="scientific">Lacipirellula limnantheis</name>
    <dbReference type="NCBI Taxonomy" id="2528024"/>
    <lineage>
        <taxon>Bacteria</taxon>
        <taxon>Pseudomonadati</taxon>
        <taxon>Planctomycetota</taxon>
        <taxon>Planctomycetia</taxon>
        <taxon>Pirellulales</taxon>
        <taxon>Lacipirellulaceae</taxon>
        <taxon>Lacipirellula</taxon>
    </lineage>
</organism>
<dbReference type="PANTHER" id="PTHR30007">
    <property type="entry name" value="PHP DOMAIN PROTEIN"/>
    <property type="match status" value="1"/>
</dbReference>
<proteinExistence type="predicted"/>
<dbReference type="GO" id="GO:0006313">
    <property type="term" value="P:DNA transposition"/>
    <property type="evidence" value="ECO:0007669"/>
    <property type="project" value="InterPro"/>
</dbReference>
<gene>
    <name evidence="2" type="ORF">I41_49840</name>
</gene>
<dbReference type="GO" id="GO:0004803">
    <property type="term" value="F:transposase activity"/>
    <property type="evidence" value="ECO:0007669"/>
    <property type="project" value="InterPro"/>
</dbReference>
<dbReference type="EMBL" id="CP036339">
    <property type="protein sequence ID" value="QDT75742.1"/>
    <property type="molecule type" value="Genomic_DNA"/>
</dbReference>
<reference evidence="2 3" key="1">
    <citation type="submission" date="2019-02" db="EMBL/GenBank/DDBJ databases">
        <title>Deep-cultivation of Planctomycetes and their phenomic and genomic characterization uncovers novel biology.</title>
        <authorList>
            <person name="Wiegand S."/>
            <person name="Jogler M."/>
            <person name="Boedeker C."/>
            <person name="Pinto D."/>
            <person name="Vollmers J."/>
            <person name="Rivas-Marin E."/>
            <person name="Kohn T."/>
            <person name="Peeters S.H."/>
            <person name="Heuer A."/>
            <person name="Rast P."/>
            <person name="Oberbeckmann S."/>
            <person name="Bunk B."/>
            <person name="Jeske O."/>
            <person name="Meyerdierks A."/>
            <person name="Storesund J.E."/>
            <person name="Kallscheuer N."/>
            <person name="Luecker S."/>
            <person name="Lage O.M."/>
            <person name="Pohl T."/>
            <person name="Merkel B.J."/>
            <person name="Hornburger P."/>
            <person name="Mueller R.-W."/>
            <person name="Bruemmer F."/>
            <person name="Labrenz M."/>
            <person name="Spormann A.M."/>
            <person name="Op den Camp H."/>
            <person name="Overmann J."/>
            <person name="Amann R."/>
            <person name="Jetten M.S.M."/>
            <person name="Mascher T."/>
            <person name="Medema M.H."/>
            <person name="Devos D.P."/>
            <person name="Kaster A.-K."/>
            <person name="Ovreas L."/>
            <person name="Rohde M."/>
            <person name="Galperin M.Y."/>
            <person name="Jogler C."/>
        </authorList>
    </citation>
    <scope>NUCLEOTIDE SEQUENCE [LARGE SCALE GENOMIC DNA]</scope>
    <source>
        <strain evidence="2 3">I41</strain>
    </source>
</reference>
<dbReference type="RefSeq" id="WP_145435527.1">
    <property type="nucleotide sequence ID" value="NZ_CP036339.1"/>
</dbReference>
<evidence type="ECO:0000259" key="1">
    <source>
        <dbReference type="Pfam" id="PF01609"/>
    </source>
</evidence>
<dbReference type="Proteomes" id="UP000317909">
    <property type="component" value="Chromosome"/>
</dbReference>
<dbReference type="GO" id="GO:0003677">
    <property type="term" value="F:DNA binding"/>
    <property type="evidence" value="ECO:0007669"/>
    <property type="project" value="InterPro"/>
</dbReference>
<dbReference type="KEGG" id="llh:I41_49840"/>
<dbReference type="AlphaFoldDB" id="A0A517U546"/>
<evidence type="ECO:0000313" key="3">
    <source>
        <dbReference type="Proteomes" id="UP000317909"/>
    </source>
</evidence>
<protein>
    <submittedName>
        <fullName evidence="2">Transposase DDE domain protein</fullName>
    </submittedName>
</protein>
<dbReference type="PANTHER" id="PTHR30007:SF1">
    <property type="entry name" value="BLR1914 PROTEIN"/>
    <property type="match status" value="1"/>
</dbReference>
<dbReference type="OrthoDB" id="120306at2"/>
<keyword evidence="3" id="KW-1185">Reference proteome</keyword>
<dbReference type="NCBIfam" id="NF033580">
    <property type="entry name" value="transpos_IS5_3"/>
    <property type="match status" value="1"/>
</dbReference>